<protein>
    <submittedName>
        <fullName evidence="1">Uncharacterized protein</fullName>
    </submittedName>
</protein>
<evidence type="ECO:0000313" key="2">
    <source>
        <dbReference type="Proteomes" id="UP001152888"/>
    </source>
</evidence>
<reference evidence="1" key="1">
    <citation type="submission" date="2022-03" db="EMBL/GenBank/DDBJ databases">
        <authorList>
            <person name="Sayadi A."/>
        </authorList>
    </citation>
    <scope>NUCLEOTIDE SEQUENCE</scope>
</reference>
<dbReference type="OrthoDB" id="6790046at2759"/>
<dbReference type="Proteomes" id="UP001152888">
    <property type="component" value="Unassembled WGS sequence"/>
</dbReference>
<accession>A0A9P0LXL9</accession>
<dbReference type="EMBL" id="CAKOFQ010007596">
    <property type="protein sequence ID" value="CAH2004598.1"/>
    <property type="molecule type" value="Genomic_DNA"/>
</dbReference>
<proteinExistence type="predicted"/>
<evidence type="ECO:0000313" key="1">
    <source>
        <dbReference type="EMBL" id="CAH2004598.1"/>
    </source>
</evidence>
<keyword evidence="2" id="KW-1185">Reference proteome</keyword>
<organism evidence="1 2">
    <name type="scientific">Acanthoscelides obtectus</name>
    <name type="common">Bean weevil</name>
    <name type="synonym">Bruchus obtectus</name>
    <dbReference type="NCBI Taxonomy" id="200917"/>
    <lineage>
        <taxon>Eukaryota</taxon>
        <taxon>Metazoa</taxon>
        <taxon>Ecdysozoa</taxon>
        <taxon>Arthropoda</taxon>
        <taxon>Hexapoda</taxon>
        <taxon>Insecta</taxon>
        <taxon>Pterygota</taxon>
        <taxon>Neoptera</taxon>
        <taxon>Endopterygota</taxon>
        <taxon>Coleoptera</taxon>
        <taxon>Polyphaga</taxon>
        <taxon>Cucujiformia</taxon>
        <taxon>Chrysomeloidea</taxon>
        <taxon>Chrysomelidae</taxon>
        <taxon>Bruchinae</taxon>
        <taxon>Bruchini</taxon>
        <taxon>Acanthoscelides</taxon>
    </lineage>
</organism>
<dbReference type="AlphaFoldDB" id="A0A9P0LXL9"/>
<name>A0A9P0LXL9_ACAOB</name>
<comment type="caution">
    <text evidence="1">The sequence shown here is derived from an EMBL/GenBank/DDBJ whole genome shotgun (WGS) entry which is preliminary data.</text>
</comment>
<gene>
    <name evidence="1" type="ORF">ACAOBT_LOCUS28086</name>
</gene>
<sequence length="156" mass="18577">MCEEPEEIDEVSVSVMCWLRELRYHLEYYEPYSDKVLIVSENDLRRYPYYPYCHDMDEESDVTATEESTIEEDEPLAEEEELSYAEMCRCSAQFEESVDELRVPPLDLVQIEFEVPEDVLLWQTELSGYCCEEDQVILECRWHKEGSLSVLICRLY</sequence>